<name>A0A8X6PBR9_NEPPI</name>
<feature type="compositionally biased region" description="Acidic residues" evidence="1">
    <location>
        <begin position="295"/>
        <end position="304"/>
    </location>
</feature>
<evidence type="ECO:0000313" key="4">
    <source>
        <dbReference type="Proteomes" id="UP000887013"/>
    </source>
</evidence>
<evidence type="ECO:0000313" key="2">
    <source>
        <dbReference type="EMBL" id="GFS56582.1"/>
    </source>
</evidence>
<sequence>MEIFPKSIAELESFANHLFSACLRQYGLMAHPVFDSPFNCPSITKAVISLQYQMRDSLRKCFHFCIDVAENVTTEQMGMEKIAQLLTTMQSYSNGDIFNSTLFDIALMIELILYMRHMDLNFPFCYFVQTWVFFFKHNKELELEKEGGWKKLEEVASTRYTQTEIYQDLSEDVDILEYPYQAFSTSMDYRKTRDRSIQVAPIRISPITDDDISFRVMRTISNRNPILARPHIRNAQRPEEQLQHQQEEQERQLEERERLRQEQERLRREMERQAREAEVLERQQAEQIQLPEQQGEQELEDRWC</sequence>
<reference evidence="3" key="1">
    <citation type="submission" date="2020-08" db="EMBL/GenBank/DDBJ databases">
        <title>Multicomponent nature underlies the extraordinary mechanical properties of spider dragline silk.</title>
        <authorList>
            <person name="Kono N."/>
            <person name="Nakamura H."/>
            <person name="Mori M."/>
            <person name="Yoshida Y."/>
            <person name="Ohtoshi R."/>
            <person name="Malay A.D."/>
            <person name="Moran D.A.P."/>
            <person name="Tomita M."/>
            <person name="Numata K."/>
            <person name="Arakawa K."/>
        </authorList>
    </citation>
    <scope>NUCLEOTIDE SEQUENCE</scope>
</reference>
<dbReference type="OrthoDB" id="6456102at2759"/>
<feature type="compositionally biased region" description="Basic and acidic residues" evidence="1">
    <location>
        <begin position="236"/>
        <end position="284"/>
    </location>
</feature>
<organism evidence="3 4">
    <name type="scientific">Nephila pilipes</name>
    <name type="common">Giant wood spider</name>
    <name type="synonym">Nephila maculata</name>
    <dbReference type="NCBI Taxonomy" id="299642"/>
    <lineage>
        <taxon>Eukaryota</taxon>
        <taxon>Metazoa</taxon>
        <taxon>Ecdysozoa</taxon>
        <taxon>Arthropoda</taxon>
        <taxon>Chelicerata</taxon>
        <taxon>Arachnida</taxon>
        <taxon>Araneae</taxon>
        <taxon>Araneomorphae</taxon>
        <taxon>Entelegynae</taxon>
        <taxon>Araneoidea</taxon>
        <taxon>Nephilidae</taxon>
        <taxon>Nephila</taxon>
    </lineage>
</organism>
<feature type="region of interest" description="Disordered" evidence="1">
    <location>
        <begin position="227"/>
        <end position="304"/>
    </location>
</feature>
<feature type="compositionally biased region" description="Low complexity" evidence="1">
    <location>
        <begin position="285"/>
        <end position="294"/>
    </location>
</feature>
<proteinExistence type="predicted"/>
<dbReference type="Proteomes" id="UP000887013">
    <property type="component" value="Unassembled WGS sequence"/>
</dbReference>
<dbReference type="AlphaFoldDB" id="A0A8X6PBR9"/>
<keyword evidence="4" id="KW-1185">Reference proteome</keyword>
<evidence type="ECO:0000256" key="1">
    <source>
        <dbReference type="SAM" id="MobiDB-lite"/>
    </source>
</evidence>
<comment type="caution">
    <text evidence="3">The sequence shown here is derived from an EMBL/GenBank/DDBJ whole genome shotgun (WGS) entry which is preliminary data.</text>
</comment>
<protein>
    <submittedName>
        <fullName evidence="3">Uncharacterized protein</fullName>
    </submittedName>
</protein>
<dbReference type="EMBL" id="BMAW01066844">
    <property type="protein sequence ID" value="GFT56561.1"/>
    <property type="molecule type" value="Genomic_DNA"/>
</dbReference>
<evidence type="ECO:0000313" key="3">
    <source>
        <dbReference type="EMBL" id="GFT56561.1"/>
    </source>
</evidence>
<accession>A0A8X6PBR9</accession>
<gene>
    <name evidence="3" type="ORF">NPIL_400261</name>
    <name evidence="2" type="ORF">NPIL_567421</name>
</gene>
<dbReference type="EMBL" id="BMAW01092726">
    <property type="protein sequence ID" value="GFS56582.1"/>
    <property type="molecule type" value="Genomic_DNA"/>
</dbReference>